<dbReference type="SMART" id="SM01049">
    <property type="entry name" value="Cache_2"/>
    <property type="match status" value="1"/>
</dbReference>
<dbReference type="EMBL" id="JBHRYJ010000001">
    <property type="protein sequence ID" value="MFC3674190.1"/>
    <property type="molecule type" value="Genomic_DNA"/>
</dbReference>
<evidence type="ECO:0000256" key="7">
    <source>
        <dbReference type="ARBA" id="ARBA00029447"/>
    </source>
</evidence>
<keyword evidence="2" id="KW-1003">Cell membrane</keyword>
<evidence type="ECO:0000256" key="9">
    <source>
        <dbReference type="SAM" id="MobiDB-lite"/>
    </source>
</evidence>
<dbReference type="InterPro" id="IPR051310">
    <property type="entry name" value="MCP_chemotaxis"/>
</dbReference>
<evidence type="ECO:0000256" key="3">
    <source>
        <dbReference type="ARBA" id="ARBA00022481"/>
    </source>
</evidence>
<keyword evidence="6 10" id="KW-0472">Membrane</keyword>
<dbReference type="Proteomes" id="UP001595711">
    <property type="component" value="Unassembled WGS sequence"/>
</dbReference>
<comment type="caution">
    <text evidence="14">The sequence shown here is derived from an EMBL/GenBank/DDBJ whole genome shotgun (WGS) entry which is preliminary data.</text>
</comment>
<sequence>MRFRMTIGARLGLLTAFIALALAVLTVIAATNLYTGLKDRERTKILNITETSLSILKHYEAEAATGKMPKDQAQQAAFTAIRNMRFAGTEYMFAYTFDGVNVIHGGNPKLEGTNMLGYKTKDGLELIRTFRDIAQGGGGFLEYVFPRPGSDVPVGKLGYAAPFKPWDIWLGTGIYLSDFNAEFRNYVTLFIAVAVIILIVTVATAWYIARGIKRPIAALTGTMEALAADNTDAMVEGTGRQDEIGAMARATEALKQTSIAAARTGSGLDNATTNVMIADEQNTIIYCNRSVIETLKKAEADIRRDLPDFDAGALVGKNVDVFHKKPEHQRRMLAGLKETYNSRISVGGRTFDLTVNPAVNRRGVRVGTVVEWVDRTDQLALEQEVVRLIENASDEGFAERVDISQRSGFIRALGGAINTMSDRCQAMTGEIAAVIGAMAEGDMKQHLTRDYPGIFGQLKTSANAMAGRLTDIARRLGETAHTVREASSEISTGSQDLAQRTESQAAAIEETAASMHEITTTVKQNAENAQAANQLAVAARDTAEKGGAVVGDAVAAVSRIEDSAKKISDIVGLIDEIAFQTNLLALNASVEAARAGEAGKGFAVVAQEVRALAQRSANASKDIKALITESNAQVKTGADLVGRTGQSLTEIVTAIKKVSDIVAEIATASREQATGLDQINTAVGNMDEMTQRNGALVEQTSASAQALADQARQLAELVQFFKTDAGSPAIAKPAAAAPVKAKSASSPAPAKSTPPAGKPVPAATGGRDDWQEF</sequence>
<keyword evidence="8" id="KW-0807">Transducer</keyword>
<feature type="transmembrane region" description="Helical" evidence="10">
    <location>
        <begin position="186"/>
        <end position="209"/>
    </location>
</feature>
<evidence type="ECO:0000259" key="13">
    <source>
        <dbReference type="PROSITE" id="PS50885"/>
    </source>
</evidence>
<evidence type="ECO:0000259" key="11">
    <source>
        <dbReference type="PROSITE" id="PS50111"/>
    </source>
</evidence>
<feature type="domain" description="Methyl-accepting transducer" evidence="11">
    <location>
        <begin position="479"/>
        <end position="708"/>
    </location>
</feature>
<dbReference type="Pfam" id="PF00672">
    <property type="entry name" value="HAMP"/>
    <property type="match status" value="1"/>
</dbReference>
<evidence type="ECO:0000256" key="6">
    <source>
        <dbReference type="ARBA" id="ARBA00023136"/>
    </source>
</evidence>
<dbReference type="InterPro" id="IPR003660">
    <property type="entry name" value="HAMP_dom"/>
</dbReference>
<dbReference type="PANTHER" id="PTHR43531">
    <property type="entry name" value="PROTEIN ICFG"/>
    <property type="match status" value="1"/>
</dbReference>
<dbReference type="Pfam" id="PF00015">
    <property type="entry name" value="MCPsignal"/>
    <property type="match status" value="1"/>
</dbReference>
<keyword evidence="3" id="KW-0488">Methylation</keyword>
<dbReference type="InterPro" id="IPR000727">
    <property type="entry name" value="T_SNARE_dom"/>
</dbReference>
<dbReference type="Gene3D" id="1.10.287.950">
    <property type="entry name" value="Methyl-accepting chemotaxis protein"/>
    <property type="match status" value="1"/>
</dbReference>
<protein>
    <submittedName>
        <fullName evidence="14">Methyl-accepting chemotaxis protein</fullName>
    </submittedName>
</protein>
<proteinExistence type="inferred from homology"/>
<dbReference type="CDD" id="cd11386">
    <property type="entry name" value="MCP_signal"/>
    <property type="match status" value="1"/>
</dbReference>
<evidence type="ECO:0000256" key="5">
    <source>
        <dbReference type="ARBA" id="ARBA00022989"/>
    </source>
</evidence>
<feature type="region of interest" description="Disordered" evidence="9">
    <location>
        <begin position="731"/>
        <end position="773"/>
    </location>
</feature>
<name>A0ABV7V9V3_9PROT</name>
<evidence type="ECO:0000313" key="14">
    <source>
        <dbReference type="EMBL" id="MFC3674190.1"/>
    </source>
</evidence>
<dbReference type="Pfam" id="PF08269">
    <property type="entry name" value="dCache_2"/>
    <property type="match status" value="1"/>
</dbReference>
<dbReference type="InterPro" id="IPR004010">
    <property type="entry name" value="Double_Cache_2"/>
</dbReference>
<evidence type="ECO:0000256" key="1">
    <source>
        <dbReference type="ARBA" id="ARBA00004651"/>
    </source>
</evidence>
<dbReference type="PROSITE" id="PS50885">
    <property type="entry name" value="HAMP"/>
    <property type="match status" value="2"/>
</dbReference>
<evidence type="ECO:0000256" key="10">
    <source>
        <dbReference type="SAM" id="Phobius"/>
    </source>
</evidence>
<dbReference type="InterPro" id="IPR004089">
    <property type="entry name" value="MCPsignal_dom"/>
</dbReference>
<dbReference type="PROSITE" id="PS50192">
    <property type="entry name" value="T_SNARE"/>
    <property type="match status" value="1"/>
</dbReference>
<feature type="domain" description="T-SNARE coiled-coil homology" evidence="12">
    <location>
        <begin position="638"/>
        <end position="700"/>
    </location>
</feature>
<keyword evidence="15" id="KW-1185">Reference proteome</keyword>
<feature type="compositionally biased region" description="Low complexity" evidence="9">
    <location>
        <begin position="731"/>
        <end position="755"/>
    </location>
</feature>
<organism evidence="14 15">
    <name type="scientific">Ferrovibrio xuzhouensis</name>
    <dbReference type="NCBI Taxonomy" id="1576914"/>
    <lineage>
        <taxon>Bacteria</taxon>
        <taxon>Pseudomonadati</taxon>
        <taxon>Pseudomonadota</taxon>
        <taxon>Alphaproteobacteria</taxon>
        <taxon>Rhodospirillales</taxon>
        <taxon>Rhodospirillaceae</taxon>
        <taxon>Ferrovibrio</taxon>
    </lineage>
</organism>
<evidence type="ECO:0000256" key="2">
    <source>
        <dbReference type="ARBA" id="ARBA00022475"/>
    </source>
</evidence>
<keyword evidence="4 10" id="KW-0812">Transmembrane</keyword>
<evidence type="ECO:0000256" key="8">
    <source>
        <dbReference type="PROSITE-ProRule" id="PRU00284"/>
    </source>
</evidence>
<dbReference type="PROSITE" id="PS50111">
    <property type="entry name" value="CHEMOTAXIS_TRANSDUC_2"/>
    <property type="match status" value="1"/>
</dbReference>
<dbReference type="SUPFAM" id="SSF158472">
    <property type="entry name" value="HAMP domain-like"/>
    <property type="match status" value="1"/>
</dbReference>
<evidence type="ECO:0000259" key="12">
    <source>
        <dbReference type="PROSITE" id="PS50192"/>
    </source>
</evidence>
<comment type="subcellular location">
    <subcellularLocation>
        <location evidence="1">Cell membrane</location>
        <topology evidence="1">Multi-pass membrane protein</topology>
    </subcellularLocation>
</comment>
<dbReference type="SMART" id="SM00304">
    <property type="entry name" value="HAMP"/>
    <property type="match status" value="2"/>
</dbReference>
<dbReference type="PANTHER" id="PTHR43531:SF14">
    <property type="entry name" value="METHYL-ACCEPTING CHEMOTAXIS PROTEIN I-RELATED"/>
    <property type="match status" value="1"/>
</dbReference>
<keyword evidence="5 10" id="KW-1133">Transmembrane helix</keyword>
<dbReference type="SMART" id="SM00283">
    <property type="entry name" value="MA"/>
    <property type="match status" value="1"/>
</dbReference>
<reference evidence="15" key="1">
    <citation type="journal article" date="2019" name="Int. J. Syst. Evol. Microbiol.">
        <title>The Global Catalogue of Microorganisms (GCM) 10K type strain sequencing project: providing services to taxonomists for standard genome sequencing and annotation.</title>
        <authorList>
            <consortium name="The Broad Institute Genomics Platform"/>
            <consortium name="The Broad Institute Genome Sequencing Center for Infectious Disease"/>
            <person name="Wu L."/>
            <person name="Ma J."/>
        </authorList>
    </citation>
    <scope>NUCLEOTIDE SEQUENCE [LARGE SCALE GENOMIC DNA]</scope>
    <source>
        <strain evidence="15">KCTC 42182</strain>
    </source>
</reference>
<dbReference type="SUPFAM" id="SSF58104">
    <property type="entry name" value="Methyl-accepting chemotaxis protein (MCP) signaling domain"/>
    <property type="match status" value="1"/>
</dbReference>
<evidence type="ECO:0000256" key="4">
    <source>
        <dbReference type="ARBA" id="ARBA00022692"/>
    </source>
</evidence>
<feature type="domain" description="HAMP" evidence="13">
    <location>
        <begin position="210"/>
        <end position="263"/>
    </location>
</feature>
<evidence type="ECO:0000313" key="15">
    <source>
        <dbReference type="Proteomes" id="UP001595711"/>
    </source>
</evidence>
<gene>
    <name evidence="14" type="ORF">ACFOOQ_01465</name>
</gene>
<dbReference type="Gene3D" id="6.10.340.10">
    <property type="match status" value="1"/>
</dbReference>
<dbReference type="RefSeq" id="WP_379720698.1">
    <property type="nucleotide sequence ID" value="NZ_JBHRYJ010000001.1"/>
</dbReference>
<dbReference type="InterPro" id="IPR033480">
    <property type="entry name" value="sCache_2"/>
</dbReference>
<dbReference type="Gene3D" id="3.30.450.20">
    <property type="entry name" value="PAS domain"/>
    <property type="match status" value="2"/>
</dbReference>
<comment type="similarity">
    <text evidence="7">Belongs to the methyl-accepting chemotaxis (MCP) protein family.</text>
</comment>
<feature type="domain" description="HAMP" evidence="13">
    <location>
        <begin position="430"/>
        <end position="474"/>
    </location>
</feature>
<dbReference type="CDD" id="cd06225">
    <property type="entry name" value="HAMP"/>
    <property type="match status" value="1"/>
</dbReference>
<accession>A0ABV7V9V3</accession>